<sequence length="733" mass="78436">MKCSATRLIVVGGIVLAAAGTSSIAVVTAASANNEQQQQQERQQQRKLRLNQQQQSSKEKWLPARFDCTLQVISYMQIPSGPLLKEPEEFVCELDPLDVPGGYTGITRRLGLSAEQKIVFKTMWEQDKLLPTVSKLKISELSMMAGATALGGVAGVGAGGGGVLMNSQMMNIPPEVDIMSAVNWSGRDEEEPQDTTATQSFDVDSTSSTSTNVVTTATADILMGSESSNTNTSNFTTTSNITTSDTTSSNITLSDTISSNITMSNNNTLFNITSSNITTPDGAGFTTSSDTRVNDEQQQPHVATDNPLFHRKLISYGDHTGPTPILVVKVTDKDGLAPDEFTPTISDDVFGTSGDPVNLKSQLYACSMGRLNVIAGDNNSGQIDQSVYKAPGVIAVKLGISITNTARADIRNAITTAVQNLLGVTLPGPYKHVMYVLKACYVDCGWAAYGIVGGWNTVYVGDNYKYVGVQVHELGHNFGLYHSGKLTGGDTSDRTGFMKRSIVLLRIDFHLTTVLLLDLSSFILQGQTLYSDDAGKICYNAAKSWQIGWYNDRKVMLNPKTALASNANWGTIVTLVGIADYQNVANIPVVLKLETGTDNDYFIAFNRAVGINADNVEADNEVTVISTGQNGEAGSQSYLRATLIVGEQYVISNFGGGGRNCPIKLVSIDKSTSVWKAIVQVGSSITPTKSPTNPPVTPTKSPTNPPVTPTKSPTNRPVTTTKSPTNPPITVSF</sequence>
<reference evidence="4 5" key="1">
    <citation type="submission" date="2024-10" db="EMBL/GenBank/DDBJ databases">
        <title>Updated reference genomes for cyclostephanoid diatoms.</title>
        <authorList>
            <person name="Roberts W.R."/>
            <person name="Alverson A.J."/>
        </authorList>
    </citation>
    <scope>NUCLEOTIDE SEQUENCE [LARGE SCALE GENOMIC DNA]</scope>
    <source>
        <strain evidence="4 5">AJA232-27</strain>
    </source>
</reference>
<dbReference type="Pfam" id="PF05548">
    <property type="entry name" value="Peptidase_M11"/>
    <property type="match status" value="1"/>
</dbReference>
<evidence type="ECO:0000259" key="3">
    <source>
        <dbReference type="Pfam" id="PF05548"/>
    </source>
</evidence>
<protein>
    <recommendedName>
        <fullName evidence="3">Peptidase M11 gametolysin domain-containing protein</fullName>
    </recommendedName>
</protein>
<evidence type="ECO:0000256" key="2">
    <source>
        <dbReference type="SAM" id="MobiDB-lite"/>
    </source>
</evidence>
<feature type="coiled-coil region" evidence="1">
    <location>
        <begin position="27"/>
        <end position="54"/>
    </location>
</feature>
<accession>A0ABD3M3U1</accession>
<feature type="compositionally biased region" description="Pro residues" evidence="2">
    <location>
        <begin position="692"/>
        <end position="708"/>
    </location>
</feature>
<feature type="compositionally biased region" description="Low complexity" evidence="2">
    <location>
        <begin position="227"/>
        <end position="249"/>
    </location>
</feature>
<name>A0ABD3M3U1_9STRA</name>
<dbReference type="EMBL" id="JALLBG020000227">
    <property type="protein sequence ID" value="KAL3758680.1"/>
    <property type="molecule type" value="Genomic_DNA"/>
</dbReference>
<feature type="region of interest" description="Disordered" evidence="2">
    <location>
        <begin position="186"/>
        <end position="210"/>
    </location>
</feature>
<dbReference type="SUPFAM" id="SSF55486">
    <property type="entry name" value="Metalloproteases ('zincins'), catalytic domain"/>
    <property type="match status" value="1"/>
</dbReference>
<feature type="compositionally biased region" description="Polar residues" evidence="2">
    <location>
        <begin position="709"/>
        <end position="733"/>
    </location>
</feature>
<dbReference type="AlphaFoldDB" id="A0ABD3M3U1"/>
<keyword evidence="1" id="KW-0175">Coiled coil</keyword>
<dbReference type="InterPro" id="IPR008752">
    <property type="entry name" value="Peptidase_M11"/>
</dbReference>
<feature type="region of interest" description="Disordered" evidence="2">
    <location>
        <begin position="684"/>
        <end position="733"/>
    </location>
</feature>
<dbReference type="Proteomes" id="UP001530293">
    <property type="component" value="Unassembled WGS sequence"/>
</dbReference>
<evidence type="ECO:0000256" key="1">
    <source>
        <dbReference type="SAM" id="Coils"/>
    </source>
</evidence>
<evidence type="ECO:0000313" key="4">
    <source>
        <dbReference type="EMBL" id="KAL3758680.1"/>
    </source>
</evidence>
<feature type="region of interest" description="Disordered" evidence="2">
    <location>
        <begin position="224"/>
        <end position="249"/>
    </location>
</feature>
<organism evidence="4 5">
    <name type="scientific">Discostella pseudostelligera</name>
    <dbReference type="NCBI Taxonomy" id="259834"/>
    <lineage>
        <taxon>Eukaryota</taxon>
        <taxon>Sar</taxon>
        <taxon>Stramenopiles</taxon>
        <taxon>Ochrophyta</taxon>
        <taxon>Bacillariophyta</taxon>
        <taxon>Coscinodiscophyceae</taxon>
        <taxon>Thalassiosirophycidae</taxon>
        <taxon>Stephanodiscales</taxon>
        <taxon>Stephanodiscaceae</taxon>
        <taxon>Discostella</taxon>
    </lineage>
</organism>
<gene>
    <name evidence="4" type="ORF">ACHAWU_005266</name>
</gene>
<keyword evidence="5" id="KW-1185">Reference proteome</keyword>
<feature type="domain" description="Peptidase M11 gametolysin" evidence="3">
    <location>
        <begin position="336"/>
        <end position="551"/>
    </location>
</feature>
<evidence type="ECO:0000313" key="5">
    <source>
        <dbReference type="Proteomes" id="UP001530293"/>
    </source>
</evidence>
<comment type="caution">
    <text evidence="4">The sequence shown here is derived from an EMBL/GenBank/DDBJ whole genome shotgun (WGS) entry which is preliminary data.</text>
</comment>
<proteinExistence type="predicted"/>